<proteinExistence type="predicted"/>
<evidence type="ECO:0000313" key="1">
    <source>
        <dbReference type="EMBL" id="PMD23784.1"/>
    </source>
</evidence>
<protein>
    <submittedName>
        <fullName evidence="1">Uncharacterized protein</fullName>
    </submittedName>
</protein>
<gene>
    <name evidence="1" type="ORF">NA56DRAFT_701184</name>
</gene>
<sequence length="151" mass="17062">MASTGIAVLENGTLKRKIHIAFECLIKEIHLLDIRAALVSITDIAFERMYNAAPALMRQIIPFLQHSFGQFLTCPRPQHHLSFINLQYCKRYAPYSSRFYPSHPDEADGYSIEHVDEEYAREIVPPCLSMNLGDKLEGAAEIPVPQSMLAS</sequence>
<evidence type="ECO:0000313" key="2">
    <source>
        <dbReference type="Proteomes" id="UP000235672"/>
    </source>
</evidence>
<organism evidence="1 2">
    <name type="scientific">Hyaloscypha hepaticicola</name>
    <dbReference type="NCBI Taxonomy" id="2082293"/>
    <lineage>
        <taxon>Eukaryota</taxon>
        <taxon>Fungi</taxon>
        <taxon>Dikarya</taxon>
        <taxon>Ascomycota</taxon>
        <taxon>Pezizomycotina</taxon>
        <taxon>Leotiomycetes</taxon>
        <taxon>Helotiales</taxon>
        <taxon>Hyaloscyphaceae</taxon>
        <taxon>Hyaloscypha</taxon>
    </lineage>
</organism>
<dbReference type="Proteomes" id="UP000235672">
    <property type="component" value="Unassembled WGS sequence"/>
</dbReference>
<keyword evidence="2" id="KW-1185">Reference proteome</keyword>
<reference evidence="1 2" key="1">
    <citation type="submission" date="2016-05" db="EMBL/GenBank/DDBJ databases">
        <title>A degradative enzymes factory behind the ericoid mycorrhizal symbiosis.</title>
        <authorList>
            <consortium name="DOE Joint Genome Institute"/>
            <person name="Martino E."/>
            <person name="Morin E."/>
            <person name="Grelet G."/>
            <person name="Kuo A."/>
            <person name="Kohler A."/>
            <person name="Daghino S."/>
            <person name="Barry K."/>
            <person name="Choi C."/>
            <person name="Cichocki N."/>
            <person name="Clum A."/>
            <person name="Copeland A."/>
            <person name="Hainaut M."/>
            <person name="Haridas S."/>
            <person name="Labutti K."/>
            <person name="Lindquist E."/>
            <person name="Lipzen A."/>
            <person name="Khouja H.-R."/>
            <person name="Murat C."/>
            <person name="Ohm R."/>
            <person name="Olson A."/>
            <person name="Spatafora J."/>
            <person name="Veneault-Fourrey C."/>
            <person name="Henrissat B."/>
            <person name="Grigoriev I."/>
            <person name="Martin F."/>
            <person name="Perotto S."/>
        </authorList>
    </citation>
    <scope>NUCLEOTIDE SEQUENCE [LARGE SCALE GENOMIC DNA]</scope>
    <source>
        <strain evidence="1 2">UAMH 7357</strain>
    </source>
</reference>
<dbReference type="AlphaFoldDB" id="A0A2J6QBZ3"/>
<name>A0A2J6QBZ3_9HELO</name>
<dbReference type="EMBL" id="KZ613474">
    <property type="protein sequence ID" value="PMD23784.1"/>
    <property type="molecule type" value="Genomic_DNA"/>
</dbReference>
<accession>A0A2J6QBZ3</accession>